<evidence type="ECO:0000256" key="1">
    <source>
        <dbReference type="ARBA" id="ARBA00004141"/>
    </source>
</evidence>
<dbReference type="InterPro" id="IPR000620">
    <property type="entry name" value="EamA_dom"/>
</dbReference>
<comment type="subcellular location">
    <subcellularLocation>
        <location evidence="1">Membrane</location>
        <topology evidence="1">Multi-pass membrane protein</topology>
    </subcellularLocation>
</comment>
<comment type="similarity">
    <text evidence="2">Belongs to the drug/metabolite transporter (DMT) superfamily. 10 TMS drug/metabolite exporter (DME) (TC 2.A.7.3) family.</text>
</comment>
<evidence type="ECO:0000256" key="6">
    <source>
        <dbReference type="SAM" id="Phobius"/>
    </source>
</evidence>
<dbReference type="PANTHER" id="PTHR22911">
    <property type="entry name" value="ACYL-MALONYL CONDENSING ENZYME-RELATED"/>
    <property type="match status" value="1"/>
</dbReference>
<name>A0A370LBJ8_9HYPH</name>
<dbReference type="Pfam" id="PF00892">
    <property type="entry name" value="EamA"/>
    <property type="match status" value="2"/>
</dbReference>
<feature type="transmembrane region" description="Helical" evidence="6">
    <location>
        <begin position="154"/>
        <end position="176"/>
    </location>
</feature>
<feature type="transmembrane region" description="Helical" evidence="6">
    <location>
        <begin position="216"/>
        <end position="237"/>
    </location>
</feature>
<proteinExistence type="inferred from homology"/>
<feature type="transmembrane region" description="Helical" evidence="6">
    <location>
        <begin position="244"/>
        <end position="264"/>
    </location>
</feature>
<dbReference type="InterPro" id="IPR037185">
    <property type="entry name" value="EmrE-like"/>
</dbReference>
<dbReference type="AlphaFoldDB" id="A0A370LBJ8"/>
<sequence length="309" mass="33165">MSPLLGIALKLVSALIFTLMSAGIKAVAARYPTGQIVFCRSFFALIPLIIWLAWRSEFPTALRTKNLRGHLKRGVFGSTGMFLGFAALGFLPLPDAVALGYAGPLMVVVLAVVILKERVRIYRWTAVTIGFFGVLLMLSPYLGGDTLAHGLEGGPAIGAALALAGAFCSAFASVEVRQLTSTEKTGAIVFYFMVLTASLGLSTSVLGWNLPNWQDAALLFSIGILGGLGQILIVQAYRYGDASLIAPFEYSTMLWAVAIGWFMFGDWPANAVFFGAVIVIISGIYVILREQQLGLLRKETREVGSSRGT</sequence>
<keyword evidence="3 6" id="KW-0812">Transmembrane</keyword>
<comment type="caution">
    <text evidence="8">The sequence shown here is derived from an EMBL/GenBank/DDBJ whole genome shotgun (WGS) entry which is preliminary data.</text>
</comment>
<dbReference type="Proteomes" id="UP000255207">
    <property type="component" value="Unassembled WGS sequence"/>
</dbReference>
<evidence type="ECO:0000259" key="7">
    <source>
        <dbReference type="Pfam" id="PF00892"/>
    </source>
</evidence>
<feature type="transmembrane region" description="Helical" evidence="6">
    <location>
        <begin position="270"/>
        <end position="288"/>
    </location>
</feature>
<feature type="domain" description="EamA" evidence="7">
    <location>
        <begin position="5"/>
        <end position="138"/>
    </location>
</feature>
<feature type="transmembrane region" description="Helical" evidence="6">
    <location>
        <begin position="36"/>
        <end position="54"/>
    </location>
</feature>
<gene>
    <name evidence="8" type="ORF">DWE98_01185</name>
</gene>
<evidence type="ECO:0000313" key="9">
    <source>
        <dbReference type="Proteomes" id="UP000255207"/>
    </source>
</evidence>
<dbReference type="PANTHER" id="PTHR22911:SF6">
    <property type="entry name" value="SOLUTE CARRIER FAMILY 35 MEMBER G1"/>
    <property type="match status" value="1"/>
</dbReference>
<reference evidence="9" key="1">
    <citation type="submission" date="2018-07" db="EMBL/GenBank/DDBJ databases">
        <authorList>
            <person name="Safronova V.I."/>
            <person name="Chirak E.R."/>
            <person name="Sazanova A.L."/>
        </authorList>
    </citation>
    <scope>NUCLEOTIDE SEQUENCE [LARGE SCALE GENOMIC DNA]</scope>
    <source>
        <strain evidence="9">RCAM04685</strain>
    </source>
</reference>
<accession>A0A370LBJ8</accession>
<dbReference type="GO" id="GO:0016020">
    <property type="term" value="C:membrane"/>
    <property type="evidence" value="ECO:0007669"/>
    <property type="project" value="UniProtKB-SubCell"/>
</dbReference>
<dbReference type="OrthoDB" id="8478503at2"/>
<evidence type="ECO:0000256" key="4">
    <source>
        <dbReference type="ARBA" id="ARBA00022989"/>
    </source>
</evidence>
<keyword evidence="9" id="KW-1185">Reference proteome</keyword>
<feature type="transmembrane region" description="Helical" evidence="6">
    <location>
        <begin position="74"/>
        <end position="91"/>
    </location>
</feature>
<organism evidence="8 9">
    <name type="scientific">Bosea caraganae</name>
    <dbReference type="NCBI Taxonomy" id="2763117"/>
    <lineage>
        <taxon>Bacteria</taxon>
        <taxon>Pseudomonadati</taxon>
        <taxon>Pseudomonadota</taxon>
        <taxon>Alphaproteobacteria</taxon>
        <taxon>Hyphomicrobiales</taxon>
        <taxon>Boseaceae</taxon>
        <taxon>Bosea</taxon>
    </lineage>
</organism>
<keyword evidence="4 6" id="KW-1133">Transmembrane helix</keyword>
<evidence type="ECO:0000256" key="3">
    <source>
        <dbReference type="ARBA" id="ARBA00022692"/>
    </source>
</evidence>
<evidence type="ECO:0000256" key="2">
    <source>
        <dbReference type="ARBA" id="ARBA00009853"/>
    </source>
</evidence>
<dbReference type="EMBL" id="QQTP01000001">
    <property type="protein sequence ID" value="RDJ29220.1"/>
    <property type="molecule type" value="Genomic_DNA"/>
</dbReference>
<protein>
    <submittedName>
        <fullName evidence="8">DMT family transporter</fullName>
    </submittedName>
</protein>
<feature type="domain" description="EamA" evidence="7">
    <location>
        <begin position="157"/>
        <end position="287"/>
    </location>
</feature>
<evidence type="ECO:0000256" key="5">
    <source>
        <dbReference type="ARBA" id="ARBA00023136"/>
    </source>
</evidence>
<dbReference type="RefSeq" id="WP_114827337.1">
    <property type="nucleotide sequence ID" value="NZ_QQTO01000019.1"/>
</dbReference>
<dbReference type="SUPFAM" id="SSF103481">
    <property type="entry name" value="Multidrug resistance efflux transporter EmrE"/>
    <property type="match status" value="2"/>
</dbReference>
<evidence type="ECO:0000313" key="8">
    <source>
        <dbReference type="EMBL" id="RDJ29220.1"/>
    </source>
</evidence>
<feature type="transmembrane region" description="Helical" evidence="6">
    <location>
        <begin position="97"/>
        <end position="115"/>
    </location>
</feature>
<feature type="transmembrane region" description="Helical" evidence="6">
    <location>
        <begin position="122"/>
        <end position="142"/>
    </location>
</feature>
<keyword evidence="5 6" id="KW-0472">Membrane</keyword>
<feature type="transmembrane region" description="Helical" evidence="6">
    <location>
        <begin position="188"/>
        <end position="210"/>
    </location>
</feature>